<dbReference type="EMBL" id="JAOTPL010000011">
    <property type="protein sequence ID" value="MCU7694642.1"/>
    <property type="molecule type" value="Genomic_DNA"/>
</dbReference>
<accession>A0AAE3IM80</accession>
<protein>
    <recommendedName>
        <fullName evidence="4">Secreted protein</fullName>
    </recommendedName>
</protein>
<proteinExistence type="predicted"/>
<dbReference type="AlphaFoldDB" id="A0AAE3IM80"/>
<evidence type="ECO:0000313" key="3">
    <source>
        <dbReference type="Proteomes" id="UP001209317"/>
    </source>
</evidence>
<gene>
    <name evidence="2" type="ORF">OD355_08960</name>
</gene>
<reference evidence="2" key="1">
    <citation type="submission" date="2022-10" db="EMBL/GenBank/DDBJ databases">
        <authorList>
            <person name="Kim H.S."/>
            <person name="Kim J.-S."/>
            <person name="Suh M.K."/>
            <person name="Eom M.K."/>
            <person name="Lee J.-S."/>
        </authorList>
    </citation>
    <scope>NUCLEOTIDE SEQUENCE</scope>
    <source>
        <strain evidence="2">LIP-5</strain>
    </source>
</reference>
<dbReference type="RefSeq" id="WP_263038128.1">
    <property type="nucleotide sequence ID" value="NZ_JAOTPL010000011.1"/>
</dbReference>
<organism evidence="2 3">
    <name type="scientific">Haoranjiania flava</name>
    <dbReference type="NCBI Taxonomy" id="1856322"/>
    <lineage>
        <taxon>Bacteria</taxon>
        <taxon>Pseudomonadati</taxon>
        <taxon>Bacteroidota</taxon>
        <taxon>Chitinophagia</taxon>
        <taxon>Chitinophagales</taxon>
        <taxon>Chitinophagaceae</taxon>
        <taxon>Haoranjiania</taxon>
    </lineage>
</organism>
<comment type="caution">
    <text evidence="2">The sequence shown here is derived from an EMBL/GenBank/DDBJ whole genome shotgun (WGS) entry which is preliminary data.</text>
</comment>
<name>A0AAE3IM80_9BACT</name>
<dbReference type="InterPro" id="IPR046601">
    <property type="entry name" value="DUF6660"/>
</dbReference>
<keyword evidence="1" id="KW-0732">Signal</keyword>
<evidence type="ECO:0000313" key="2">
    <source>
        <dbReference type="EMBL" id="MCU7694642.1"/>
    </source>
</evidence>
<sequence length="106" mass="11812">MKIIVFILNFYLLLLAAVPCADGTECNEPVDSKTALVLTHKAHDHDAEQCPPLCHCACCSTAAYKQPDVFFSFIRHDVVQQHAGVYVSYQPVVFLPAIWQPPHFIG</sequence>
<feature type="signal peptide" evidence="1">
    <location>
        <begin position="1"/>
        <end position="21"/>
    </location>
</feature>
<feature type="chain" id="PRO_5042135945" description="Secreted protein" evidence="1">
    <location>
        <begin position="22"/>
        <end position="106"/>
    </location>
</feature>
<dbReference type="Pfam" id="PF20365">
    <property type="entry name" value="DUF6660"/>
    <property type="match status" value="1"/>
</dbReference>
<dbReference type="Proteomes" id="UP001209317">
    <property type="component" value="Unassembled WGS sequence"/>
</dbReference>
<evidence type="ECO:0008006" key="4">
    <source>
        <dbReference type="Google" id="ProtNLM"/>
    </source>
</evidence>
<evidence type="ECO:0000256" key="1">
    <source>
        <dbReference type="SAM" id="SignalP"/>
    </source>
</evidence>
<keyword evidence="3" id="KW-1185">Reference proteome</keyword>